<evidence type="ECO:0000256" key="4">
    <source>
        <dbReference type="ARBA" id="ARBA00022692"/>
    </source>
</evidence>
<dbReference type="GeneID" id="28973584"/>
<evidence type="ECO:0000256" key="8">
    <source>
        <dbReference type="ARBA" id="ARBA00045608"/>
    </source>
</evidence>
<evidence type="ECO:0000256" key="6">
    <source>
        <dbReference type="ARBA" id="ARBA00022989"/>
    </source>
</evidence>
<dbReference type="AlphaFoldDB" id="A0A0P9IUJ3"/>
<dbReference type="Pfam" id="PF06703">
    <property type="entry name" value="SPC25"/>
    <property type="match status" value="1"/>
</dbReference>
<evidence type="ECO:0000256" key="3">
    <source>
        <dbReference type="ARBA" id="ARBA00017057"/>
    </source>
</evidence>
<evidence type="ECO:0000256" key="5">
    <source>
        <dbReference type="ARBA" id="ARBA00022824"/>
    </source>
</evidence>
<feature type="transmembrane region" description="Helical" evidence="9">
    <location>
        <begin position="45"/>
        <end position="63"/>
    </location>
</feature>
<evidence type="ECO:0000313" key="10">
    <source>
        <dbReference type="EMBL" id="KPV73100.1"/>
    </source>
</evidence>
<evidence type="ECO:0000256" key="9">
    <source>
        <dbReference type="SAM" id="Phobius"/>
    </source>
</evidence>
<keyword evidence="5" id="KW-0256">Endoplasmic reticulum</keyword>
<dbReference type="OMA" id="KHACDDA"/>
<keyword evidence="4 9" id="KW-0812">Transmembrane</keyword>
<feature type="non-terminal residue" evidence="10">
    <location>
        <position position="1"/>
    </location>
</feature>
<name>A0A0P9IUJ3_RHOGW</name>
<keyword evidence="6 9" id="KW-1133">Transmembrane helix</keyword>
<comment type="similarity">
    <text evidence="2">Belongs to the SPCS2 family.</text>
</comment>
<dbReference type="EMBL" id="KQ474084">
    <property type="protein sequence ID" value="KPV73100.1"/>
    <property type="molecule type" value="Genomic_DNA"/>
</dbReference>
<dbReference type="GO" id="GO:0005787">
    <property type="term" value="C:signal peptidase complex"/>
    <property type="evidence" value="ECO:0007669"/>
    <property type="project" value="InterPro"/>
</dbReference>
<protein>
    <recommendedName>
        <fullName evidence="3">Signal peptidase complex subunit 2</fullName>
    </recommendedName>
</protein>
<evidence type="ECO:0000256" key="1">
    <source>
        <dbReference type="ARBA" id="ARBA00004477"/>
    </source>
</evidence>
<dbReference type="OrthoDB" id="29558at2759"/>
<dbReference type="STRING" id="578459.A0A0P9IUJ3"/>
<evidence type="ECO:0000313" key="11">
    <source>
        <dbReference type="Proteomes" id="UP000053890"/>
    </source>
</evidence>
<accession>A0A0P9IUJ3</accession>
<dbReference type="GO" id="GO:0045047">
    <property type="term" value="P:protein targeting to ER"/>
    <property type="evidence" value="ECO:0007669"/>
    <property type="project" value="TreeGrafter"/>
</dbReference>
<evidence type="ECO:0000256" key="2">
    <source>
        <dbReference type="ARBA" id="ARBA00007324"/>
    </source>
</evidence>
<organism evidence="10 11">
    <name type="scientific">Rhodotorula graminis (strain WP1)</name>
    <dbReference type="NCBI Taxonomy" id="578459"/>
    <lineage>
        <taxon>Eukaryota</taxon>
        <taxon>Fungi</taxon>
        <taxon>Dikarya</taxon>
        <taxon>Basidiomycota</taxon>
        <taxon>Pucciniomycotina</taxon>
        <taxon>Microbotryomycetes</taxon>
        <taxon>Sporidiobolales</taxon>
        <taxon>Sporidiobolaceae</taxon>
        <taxon>Rhodotorula</taxon>
    </lineage>
</organism>
<dbReference type="Proteomes" id="UP000053890">
    <property type="component" value="Unassembled WGS sequence"/>
</dbReference>
<dbReference type="InterPro" id="IPR009582">
    <property type="entry name" value="Spc2/SPCS2"/>
</dbReference>
<dbReference type="PANTHER" id="PTHR13085:SF0">
    <property type="entry name" value="SIGNAL PEPTIDASE COMPLEX SUBUNIT 2"/>
    <property type="match status" value="1"/>
</dbReference>
<feature type="transmembrane region" description="Helical" evidence="9">
    <location>
        <begin position="75"/>
        <end position="97"/>
    </location>
</feature>
<dbReference type="RefSeq" id="XP_018269149.1">
    <property type="nucleotide sequence ID" value="XM_018413135.1"/>
</dbReference>
<comment type="subcellular location">
    <subcellularLocation>
        <location evidence="1">Endoplasmic reticulum membrane</location>
        <topology evidence="1">Multi-pass membrane protein</topology>
    </subcellularLocation>
</comment>
<reference evidence="10 11" key="1">
    <citation type="journal article" date="2015" name="Front. Microbiol.">
        <title>Genome sequence of the plant growth promoting endophytic yeast Rhodotorula graminis WP1.</title>
        <authorList>
            <person name="Firrincieli A."/>
            <person name="Otillar R."/>
            <person name="Salamov A."/>
            <person name="Schmutz J."/>
            <person name="Khan Z."/>
            <person name="Redman R.S."/>
            <person name="Fleck N.D."/>
            <person name="Lindquist E."/>
            <person name="Grigoriev I.V."/>
            <person name="Doty S.L."/>
        </authorList>
    </citation>
    <scope>NUCLEOTIDE SEQUENCE [LARGE SCALE GENOMIC DNA]</scope>
    <source>
        <strain evidence="10 11">WP1</strain>
    </source>
</reference>
<dbReference type="GO" id="GO:0006465">
    <property type="term" value="P:signal peptide processing"/>
    <property type="evidence" value="ECO:0007669"/>
    <property type="project" value="InterPro"/>
</dbReference>
<feature type="non-terminal residue" evidence="10">
    <location>
        <position position="233"/>
    </location>
</feature>
<evidence type="ECO:0000256" key="7">
    <source>
        <dbReference type="ARBA" id="ARBA00023136"/>
    </source>
</evidence>
<comment type="function">
    <text evidence="8">Component of the signal peptidase complex (SPC) which catalyzes the cleavage of N-terminal signal sequences from nascent proteins as they are translocated into the lumen of the endoplasmic reticulum. Enhances the enzymatic activity of SPC and facilitates the interactions between different components of the translocation site.</text>
</comment>
<dbReference type="PANTHER" id="PTHR13085">
    <property type="entry name" value="MICROSOMAL SIGNAL PEPTIDASE 25 KDA SUBUNIT"/>
    <property type="match status" value="1"/>
</dbReference>
<proteinExistence type="inferred from homology"/>
<sequence>KVNTHNITELKNALDDHVKDLLSRPSAAGTTSRPPFTRSYRHDDVRLALGWSSVAVAAATGYYGYRTPFNDSTLWVSLGVALYVVLNTALALHVALVEKNTIFEGKRRTLASRISTERLSVSSLAAASPRTFTASSWVPFPLSLLAASPSLSLSSPTSSSPSSAPSPASYPLYALTLSYSHSSSAGKALLHRASHQLVSPCAAFFDGEGRLASGRVDEWVERALEEVQGDKGA</sequence>
<keyword evidence="7 9" id="KW-0472">Membrane</keyword>
<keyword evidence="11" id="KW-1185">Reference proteome</keyword>
<gene>
    <name evidence="10" type="ORF">RHOBADRAFT_3370</name>
</gene>